<evidence type="ECO:0000313" key="5">
    <source>
        <dbReference type="Proteomes" id="UP000215902"/>
    </source>
</evidence>
<accession>A0A267GDZ6</accession>
<dbReference type="PROSITE" id="PS50003">
    <property type="entry name" value="PH_DOMAIN"/>
    <property type="match status" value="1"/>
</dbReference>
<dbReference type="PANTHER" id="PTHR22902">
    <property type="entry name" value="SESQUIPEDALIAN"/>
    <property type="match status" value="1"/>
</dbReference>
<evidence type="ECO:0000256" key="1">
    <source>
        <dbReference type="ARBA" id="ARBA00022553"/>
    </source>
</evidence>
<dbReference type="InterPro" id="IPR045188">
    <property type="entry name" value="Boi1/Boi2-like"/>
</dbReference>
<evidence type="ECO:0000256" key="2">
    <source>
        <dbReference type="SAM" id="MobiDB-lite"/>
    </source>
</evidence>
<dbReference type="SMART" id="SM00233">
    <property type="entry name" value="PH"/>
    <property type="match status" value="1"/>
</dbReference>
<keyword evidence="1" id="KW-0597">Phosphoprotein</keyword>
<feature type="domain" description="PH" evidence="3">
    <location>
        <begin position="9"/>
        <end position="193"/>
    </location>
</feature>
<dbReference type="PANTHER" id="PTHR22902:SF27">
    <property type="entry name" value="PLECKSTRIN HOMOLOGY DOMAIN-CONTAINING FAMILY A MEMBER 3"/>
    <property type="match status" value="1"/>
</dbReference>
<dbReference type="InterPro" id="IPR011993">
    <property type="entry name" value="PH-like_dom_sf"/>
</dbReference>
<dbReference type="Proteomes" id="UP000215902">
    <property type="component" value="Unassembled WGS sequence"/>
</dbReference>
<dbReference type="EMBL" id="NIVC01000415">
    <property type="protein sequence ID" value="PAA83529.1"/>
    <property type="molecule type" value="Genomic_DNA"/>
</dbReference>
<dbReference type="InterPro" id="IPR001849">
    <property type="entry name" value="PH_domain"/>
</dbReference>
<evidence type="ECO:0000313" key="4">
    <source>
        <dbReference type="EMBL" id="PAA83529.1"/>
    </source>
</evidence>
<dbReference type="GO" id="GO:0055037">
    <property type="term" value="C:recycling endosome"/>
    <property type="evidence" value="ECO:0007669"/>
    <property type="project" value="TreeGrafter"/>
</dbReference>
<feature type="compositionally biased region" description="Polar residues" evidence="2">
    <location>
        <begin position="290"/>
        <end position="300"/>
    </location>
</feature>
<dbReference type="OrthoDB" id="67516at2759"/>
<protein>
    <recommendedName>
        <fullName evidence="3">PH domain-containing protein</fullName>
    </recommendedName>
</protein>
<dbReference type="Gene3D" id="2.30.29.30">
    <property type="entry name" value="Pleckstrin-homology domain (PH domain)/Phosphotyrosine-binding domain (PTB)"/>
    <property type="match status" value="1"/>
</dbReference>
<dbReference type="GO" id="GO:0005769">
    <property type="term" value="C:early endosome"/>
    <property type="evidence" value="ECO:0007669"/>
    <property type="project" value="TreeGrafter"/>
</dbReference>
<dbReference type="GO" id="GO:0005829">
    <property type="term" value="C:cytosol"/>
    <property type="evidence" value="ECO:0007669"/>
    <property type="project" value="GOC"/>
</dbReference>
<keyword evidence="5" id="KW-1185">Reference proteome</keyword>
<dbReference type="GO" id="GO:0042147">
    <property type="term" value="P:retrograde transport, endosome to Golgi"/>
    <property type="evidence" value="ECO:0007669"/>
    <property type="project" value="TreeGrafter"/>
</dbReference>
<dbReference type="GO" id="GO:0005802">
    <property type="term" value="C:trans-Golgi network"/>
    <property type="evidence" value="ECO:0007669"/>
    <property type="project" value="TreeGrafter"/>
</dbReference>
<feature type="region of interest" description="Disordered" evidence="2">
    <location>
        <begin position="289"/>
        <end position="357"/>
    </location>
</feature>
<gene>
    <name evidence="4" type="ORF">BOX15_Mlig001608g1</name>
</gene>
<dbReference type="SUPFAM" id="SSF50729">
    <property type="entry name" value="PH domain-like"/>
    <property type="match status" value="1"/>
</dbReference>
<name>A0A267GDZ6_9PLAT</name>
<feature type="non-terminal residue" evidence="4">
    <location>
        <position position="1"/>
    </location>
</feature>
<dbReference type="AlphaFoldDB" id="A0A267GDZ6"/>
<proteinExistence type="predicted"/>
<organism evidence="4 5">
    <name type="scientific">Macrostomum lignano</name>
    <dbReference type="NCBI Taxonomy" id="282301"/>
    <lineage>
        <taxon>Eukaryota</taxon>
        <taxon>Metazoa</taxon>
        <taxon>Spiralia</taxon>
        <taxon>Lophotrochozoa</taxon>
        <taxon>Platyhelminthes</taxon>
        <taxon>Rhabditophora</taxon>
        <taxon>Macrostomorpha</taxon>
        <taxon>Macrostomida</taxon>
        <taxon>Macrostomidae</taxon>
        <taxon>Macrostomum</taxon>
    </lineage>
</organism>
<sequence>RICMDDKSIVINKGWLVKSPPDLNRSIFRHIKRPKKLLPKWRRRYFELTISDSGRSLAYYNKPASSAGPNEKSSARSHRRLKGSIDLARVRSVAVRHRPPSNAMATLPTNLIPCRPRRQTGVGVDNDAYSEEAVSDSVADYSEEADWLQRCAFSVLVSGDPNRSRCDQRRYHFLADNPAAATRWVEALCRACGLHSAVDLGPAGLAAPVLAGAAAASAPSSSTEVAAAAAAAASEDYIYLSATTTSVFSSAAYAGRNPGIDSCDATASSSSFPVAEGYVNIPSERAPVASATTELRQQNNDVEKDESIGLGHANGLNCDGDAGDNSLPLPRRRHDTKSTSSTSSAPTDNDGDEIDNVGGLQFPANYAQLDIGEMRHASAEALAVTAALPSTLGGAKTSVAMPTVEYATVDAMRTLALAEMTSS</sequence>
<dbReference type="GO" id="GO:0007032">
    <property type="term" value="P:endosome organization"/>
    <property type="evidence" value="ECO:0007669"/>
    <property type="project" value="TreeGrafter"/>
</dbReference>
<evidence type="ECO:0000259" key="3">
    <source>
        <dbReference type="PROSITE" id="PS50003"/>
    </source>
</evidence>
<reference evidence="4 5" key="1">
    <citation type="submission" date="2017-06" db="EMBL/GenBank/DDBJ databases">
        <title>A platform for efficient transgenesis in Macrostomum lignano, a flatworm model organism for stem cell research.</title>
        <authorList>
            <person name="Berezikov E."/>
        </authorList>
    </citation>
    <scope>NUCLEOTIDE SEQUENCE [LARGE SCALE GENOMIC DNA]</scope>
    <source>
        <strain evidence="4">DV1</strain>
        <tissue evidence="4">Whole organism</tissue>
    </source>
</reference>
<feature type="compositionally biased region" description="Polar residues" evidence="2">
    <location>
        <begin position="63"/>
        <end position="72"/>
    </location>
</feature>
<dbReference type="GO" id="GO:0001881">
    <property type="term" value="P:receptor recycling"/>
    <property type="evidence" value="ECO:0007669"/>
    <property type="project" value="TreeGrafter"/>
</dbReference>
<feature type="region of interest" description="Disordered" evidence="2">
    <location>
        <begin position="61"/>
        <end position="80"/>
    </location>
</feature>
<comment type="caution">
    <text evidence="4">The sequence shown here is derived from an EMBL/GenBank/DDBJ whole genome shotgun (WGS) entry which is preliminary data.</text>
</comment>